<feature type="compositionally biased region" description="Polar residues" evidence="2">
    <location>
        <begin position="122"/>
        <end position="145"/>
    </location>
</feature>
<reference evidence="4" key="1">
    <citation type="journal article" date="2023" name="IScience">
        <title>Live-bearing cockroach genome reveals convergent evolutionary mechanisms linked to viviparity in insects and beyond.</title>
        <authorList>
            <person name="Fouks B."/>
            <person name="Harrison M.C."/>
            <person name="Mikhailova A.A."/>
            <person name="Marchal E."/>
            <person name="English S."/>
            <person name="Carruthers M."/>
            <person name="Jennings E.C."/>
            <person name="Chiamaka E.L."/>
            <person name="Frigard R.A."/>
            <person name="Pippel M."/>
            <person name="Attardo G.M."/>
            <person name="Benoit J.B."/>
            <person name="Bornberg-Bauer E."/>
            <person name="Tobe S.S."/>
        </authorList>
    </citation>
    <scope>NUCLEOTIDE SEQUENCE</scope>
    <source>
        <strain evidence="4">Stay&amp;Tobe</strain>
    </source>
</reference>
<gene>
    <name evidence="4" type="ORF">L9F63_022099</name>
</gene>
<feature type="non-terminal residue" evidence="4">
    <location>
        <position position="358"/>
    </location>
</feature>
<evidence type="ECO:0000256" key="1">
    <source>
        <dbReference type="PROSITE-ProRule" id="PRU01394"/>
    </source>
</evidence>
<reference evidence="4" key="2">
    <citation type="submission" date="2023-05" db="EMBL/GenBank/DDBJ databases">
        <authorList>
            <person name="Fouks B."/>
        </authorList>
    </citation>
    <scope>NUCLEOTIDE SEQUENCE</scope>
    <source>
        <strain evidence="4">Stay&amp;Tobe</strain>
        <tissue evidence="4">Testes</tissue>
    </source>
</reference>
<evidence type="ECO:0000313" key="4">
    <source>
        <dbReference type="EMBL" id="KAJ9583565.1"/>
    </source>
</evidence>
<dbReference type="PROSITE" id="PS52049">
    <property type="entry name" value="ULD"/>
    <property type="match status" value="1"/>
</dbReference>
<dbReference type="GO" id="GO:0006511">
    <property type="term" value="P:ubiquitin-dependent protein catabolic process"/>
    <property type="evidence" value="ECO:0007669"/>
    <property type="project" value="UniProtKB-UniRule"/>
</dbReference>
<sequence>PWGEKEDWTEKFRRVITDRLGIATGEPYHDIRFNLMAVVPDRRLALTHKLRMLKTNRQIVLEALQQLVKWTHPELTNGKEDSENSGDDKKEQDRLLKTDYSTPLTIQTSPAPSSSSTDTSSEVGSAFNSPTQGWGWNSGQSSPTSSKDFKKLVVIRMAGAGAAAAGTGHSDDKMESPTGRSIAGLNTNCKRACNDVVGTTKKVCLETGHRVWEKDSEKSHEQNTVAVGIDGTAVTTNHKKMDTKLCSKYPELFEPHTFAPKDLLALLKNLENEISVCEVNLRDENEKRKEIDDCRRTHNYDEFICTFLSMLAQQGKLADLVQQHLVQHKKPGLPVPRVQSRPPKKPEPRPNPSRRRRG</sequence>
<dbReference type="Pfam" id="PF18031">
    <property type="entry name" value="UCH_C"/>
    <property type="match status" value="1"/>
</dbReference>
<comment type="caution">
    <text evidence="4">The sequence shown here is derived from an EMBL/GenBank/DDBJ whole genome shotgun (WGS) entry which is preliminary data.</text>
</comment>
<dbReference type="AlphaFoldDB" id="A0AAD7ZMT0"/>
<keyword evidence="1" id="KW-0833">Ubl conjugation pathway</keyword>
<name>A0AAD7ZMT0_DIPPU</name>
<organism evidence="4 5">
    <name type="scientific">Diploptera punctata</name>
    <name type="common">Pacific beetle cockroach</name>
    <dbReference type="NCBI Taxonomy" id="6984"/>
    <lineage>
        <taxon>Eukaryota</taxon>
        <taxon>Metazoa</taxon>
        <taxon>Ecdysozoa</taxon>
        <taxon>Arthropoda</taxon>
        <taxon>Hexapoda</taxon>
        <taxon>Insecta</taxon>
        <taxon>Pterygota</taxon>
        <taxon>Neoptera</taxon>
        <taxon>Polyneoptera</taxon>
        <taxon>Dictyoptera</taxon>
        <taxon>Blattodea</taxon>
        <taxon>Blaberoidea</taxon>
        <taxon>Blaberidae</taxon>
        <taxon>Diplopterinae</taxon>
        <taxon>Diploptera</taxon>
    </lineage>
</organism>
<feature type="region of interest" description="Disordered" evidence="2">
    <location>
        <begin position="97"/>
        <end position="145"/>
    </location>
</feature>
<feature type="non-terminal residue" evidence="4">
    <location>
        <position position="1"/>
    </location>
</feature>
<dbReference type="Proteomes" id="UP001233999">
    <property type="component" value="Unassembled WGS sequence"/>
</dbReference>
<accession>A0AAD7ZMT0</accession>
<keyword evidence="5" id="KW-1185">Reference proteome</keyword>
<evidence type="ECO:0000313" key="5">
    <source>
        <dbReference type="Proteomes" id="UP001233999"/>
    </source>
</evidence>
<dbReference type="FunFam" id="1.20.58.860:FF:000006">
    <property type="entry name" value="Ubiquitin carboxyl-terminal hydrolase"/>
    <property type="match status" value="1"/>
</dbReference>
<feature type="compositionally biased region" description="Low complexity" evidence="2">
    <location>
        <begin position="108"/>
        <end position="121"/>
    </location>
</feature>
<dbReference type="InterPro" id="IPR041507">
    <property type="entry name" value="UCH_C"/>
</dbReference>
<evidence type="ECO:0000256" key="2">
    <source>
        <dbReference type="SAM" id="MobiDB-lite"/>
    </source>
</evidence>
<dbReference type="EMBL" id="JASPKZ010007569">
    <property type="protein sequence ID" value="KAJ9583565.1"/>
    <property type="molecule type" value="Genomic_DNA"/>
</dbReference>
<feature type="region of interest" description="Disordered" evidence="2">
    <location>
        <begin position="328"/>
        <end position="358"/>
    </location>
</feature>
<evidence type="ECO:0000259" key="3">
    <source>
        <dbReference type="Pfam" id="PF18031"/>
    </source>
</evidence>
<feature type="domain" description="UCH37-like C-terminal" evidence="3">
    <location>
        <begin position="275"/>
        <end position="317"/>
    </location>
</feature>
<dbReference type="Gene3D" id="1.20.58.860">
    <property type="match status" value="1"/>
</dbReference>
<proteinExistence type="predicted"/>
<protein>
    <recommendedName>
        <fullName evidence="3">UCH37-like C-terminal domain-containing protein</fullName>
    </recommendedName>
</protein>